<evidence type="ECO:0000313" key="1">
    <source>
        <dbReference type="EMBL" id="RJG13992.1"/>
    </source>
</evidence>
<comment type="caution">
    <text evidence="1">The sequence shown here is derived from an EMBL/GenBank/DDBJ whole genome shotgun (WGS) entry which is preliminary data.</text>
</comment>
<gene>
    <name evidence="1" type="ORF">D3879_12465</name>
</gene>
<protein>
    <submittedName>
        <fullName evidence="1">Uncharacterized protein</fullName>
    </submittedName>
</protein>
<reference evidence="1 2" key="1">
    <citation type="submission" date="2018-09" db="EMBL/GenBank/DDBJ databases">
        <authorList>
            <person name="Zhu H."/>
        </authorList>
    </citation>
    <scope>NUCLEOTIDE SEQUENCE [LARGE SCALE GENOMIC DNA]</scope>
    <source>
        <strain evidence="1 2">K1S02-6</strain>
    </source>
</reference>
<proteinExistence type="predicted"/>
<keyword evidence="2" id="KW-1185">Reference proteome</keyword>
<evidence type="ECO:0000313" key="2">
    <source>
        <dbReference type="Proteomes" id="UP000284021"/>
    </source>
</evidence>
<dbReference type="Proteomes" id="UP000284021">
    <property type="component" value="Unassembled WGS sequence"/>
</dbReference>
<dbReference type="EMBL" id="QYUR01000002">
    <property type="protein sequence ID" value="RJG13992.1"/>
    <property type="molecule type" value="Genomic_DNA"/>
</dbReference>
<organism evidence="1 2">
    <name type="scientific">Pseudomonas cavernicola</name>
    <dbReference type="NCBI Taxonomy" id="2320866"/>
    <lineage>
        <taxon>Bacteria</taxon>
        <taxon>Pseudomonadati</taxon>
        <taxon>Pseudomonadota</taxon>
        <taxon>Gammaproteobacteria</taxon>
        <taxon>Pseudomonadales</taxon>
        <taxon>Pseudomonadaceae</taxon>
        <taxon>Pseudomonas</taxon>
    </lineage>
</organism>
<name>A0A418XND5_9PSED</name>
<dbReference type="AlphaFoldDB" id="A0A418XND5"/>
<sequence>MMLCLTLLVLFLEDQSMAGENYWQKADRLAREAAKAFNAVGDFLSSGPDLSDEDVRVDYWEVQSAAIVAAETFKEHYEHSLTGGGSGGLDD</sequence>
<accession>A0A418XND5</accession>